<evidence type="ECO:0000256" key="12">
    <source>
        <dbReference type="SAM" id="MobiDB-lite"/>
    </source>
</evidence>
<dbReference type="PRINTS" id="PR00594">
    <property type="entry name" value="P2Y2PRNOCPTR"/>
</dbReference>
<comment type="subcellular location">
    <subcellularLocation>
        <location evidence="1">Cell membrane</location>
        <topology evidence="1">Multi-pass membrane protein</topology>
    </subcellularLocation>
</comment>
<dbReference type="CTD" id="5029"/>
<gene>
    <name evidence="16" type="primary">P2RY2</name>
</gene>
<dbReference type="InterPro" id="IPR017452">
    <property type="entry name" value="GPCR_Rhodpsn_7TM"/>
</dbReference>
<dbReference type="GO" id="GO:0070257">
    <property type="term" value="P:positive regulation of mucus secretion"/>
    <property type="evidence" value="ECO:0007669"/>
    <property type="project" value="InterPro"/>
</dbReference>
<keyword evidence="10 11" id="KW-0807">Transducer</keyword>
<dbReference type="GO" id="GO:0045030">
    <property type="term" value="F:G protein-coupled UTP receptor activity"/>
    <property type="evidence" value="ECO:0007669"/>
    <property type="project" value="TreeGrafter"/>
</dbReference>
<feature type="compositionally biased region" description="Basic and acidic residues" evidence="12">
    <location>
        <begin position="342"/>
        <end position="366"/>
    </location>
</feature>
<dbReference type="OrthoDB" id="10018446at2759"/>
<evidence type="ECO:0000256" key="5">
    <source>
        <dbReference type="ARBA" id="ARBA00022989"/>
    </source>
</evidence>
<feature type="transmembrane region" description="Helical" evidence="13">
    <location>
        <begin position="156"/>
        <end position="175"/>
    </location>
</feature>
<keyword evidence="3" id="KW-1003">Cell membrane</keyword>
<protein>
    <recommendedName>
        <fullName evidence="2">P2Y purinoceptor 2</fullName>
    </recommendedName>
</protein>
<dbReference type="InterPro" id="IPR000356">
    <property type="entry name" value="P2Y2_rcpt"/>
</dbReference>
<evidence type="ECO:0000256" key="1">
    <source>
        <dbReference type="ARBA" id="ARBA00004651"/>
    </source>
</evidence>
<dbReference type="SUPFAM" id="SSF81321">
    <property type="entry name" value="Family A G protein-coupled receptor-like"/>
    <property type="match status" value="1"/>
</dbReference>
<dbReference type="GO" id="GO:0097746">
    <property type="term" value="P:blood vessel diameter maintenance"/>
    <property type="evidence" value="ECO:0007669"/>
    <property type="project" value="InterPro"/>
</dbReference>
<dbReference type="PRINTS" id="PR01157">
    <property type="entry name" value="P2YPURNOCPTR"/>
</dbReference>
<dbReference type="PANTHER" id="PTHR24231">
    <property type="entry name" value="PURINOCEPTOR-RELATED G-PROTEIN COUPLED RECEPTOR"/>
    <property type="match status" value="1"/>
</dbReference>
<keyword evidence="4 11" id="KW-0812">Transmembrane</keyword>
<comment type="similarity">
    <text evidence="11">Belongs to the G-protein coupled receptor 1 family.</text>
</comment>
<feature type="transmembrane region" description="Helical" evidence="13">
    <location>
        <begin position="74"/>
        <end position="96"/>
    </location>
</feature>
<keyword evidence="8" id="KW-1015">Disulfide bond</keyword>
<sequence>MMAMATGPGRWNGTVNDSWEGDELGYKCRFDEDFKYVLLPVCYGAVCVLGLCLNAAALYIFLCRLKTWNASTTYMFHLAVCDALYAASLPLLVYYYARGDHWPFSAVLCKLVRFLFYTNLYCSILFLTCISVHRCLGVLRPLRSLRWGRAHYARRVAAAVWALVLACQSPVLYFVTTSARGGRITCHDTSAPELFGQFVAYSSVMLGLLFAAPFGVILACYALMARRLLQPAYGTAGGLPRAKRKSVRTIAVVLAVFALCFLPFHVTRTLYYSFRSLDLSCHTLNAVNMAYKITRPLASANSCLDPVLYFLAGQRLVRFARDAKPPTDPAPIAPVRRRGGLRRSDRTGIKRTKEISTSSEDSRRTESTPAGGVWTLAGSAWTAG</sequence>
<dbReference type="InterPro" id="IPR000276">
    <property type="entry name" value="GPCR_Rhodpsn"/>
</dbReference>
<dbReference type="CDD" id="cd15373">
    <property type="entry name" value="7tmA_P2Y2"/>
    <property type="match status" value="1"/>
</dbReference>
<evidence type="ECO:0000256" key="4">
    <source>
        <dbReference type="ARBA" id="ARBA00022692"/>
    </source>
</evidence>
<dbReference type="PROSITE" id="PS50262">
    <property type="entry name" value="G_PROTEIN_RECEP_F1_2"/>
    <property type="match status" value="1"/>
</dbReference>
<proteinExistence type="inferred from homology"/>
<feature type="region of interest" description="Disordered" evidence="12">
    <location>
        <begin position="322"/>
        <end position="372"/>
    </location>
</feature>
<dbReference type="Proteomes" id="UP000261680">
    <property type="component" value="Unplaced"/>
</dbReference>
<dbReference type="RefSeq" id="XP_008705642.2">
    <property type="nucleotide sequence ID" value="XM_008707420.2"/>
</dbReference>
<name>A0A384DF45_URSMA</name>
<evidence type="ECO:0000256" key="7">
    <source>
        <dbReference type="ARBA" id="ARBA00023136"/>
    </source>
</evidence>
<evidence type="ECO:0000256" key="13">
    <source>
        <dbReference type="SAM" id="Phobius"/>
    </source>
</evidence>
<evidence type="ECO:0000256" key="3">
    <source>
        <dbReference type="ARBA" id="ARBA00022475"/>
    </source>
</evidence>
<dbReference type="PROSITE" id="PS00237">
    <property type="entry name" value="G_PROTEIN_RECEP_F1_1"/>
    <property type="match status" value="1"/>
</dbReference>
<keyword evidence="6 11" id="KW-0297">G-protein coupled receptor</keyword>
<evidence type="ECO:0000259" key="14">
    <source>
        <dbReference type="PROSITE" id="PS50262"/>
    </source>
</evidence>
<feature type="transmembrane region" description="Helical" evidence="13">
    <location>
        <begin position="36"/>
        <end position="62"/>
    </location>
</feature>
<evidence type="ECO:0000313" key="15">
    <source>
        <dbReference type="Proteomes" id="UP000261680"/>
    </source>
</evidence>
<dbReference type="FunFam" id="1.20.1070.10:FF:000017">
    <property type="entry name" value="lysophosphatidic acid receptor 4"/>
    <property type="match status" value="1"/>
</dbReference>
<dbReference type="Gene3D" id="1.20.1070.10">
    <property type="entry name" value="Rhodopsin 7-helix transmembrane proteins"/>
    <property type="match status" value="1"/>
</dbReference>
<accession>A0A384DF45</accession>
<keyword evidence="15" id="KW-1185">Reference proteome</keyword>
<keyword evidence="7 13" id="KW-0472">Membrane</keyword>
<dbReference type="GO" id="GO:0005886">
    <property type="term" value="C:plasma membrane"/>
    <property type="evidence" value="ECO:0007669"/>
    <property type="project" value="UniProtKB-SubCell"/>
</dbReference>
<feature type="transmembrane region" description="Helical" evidence="13">
    <location>
        <begin position="116"/>
        <end position="136"/>
    </location>
</feature>
<dbReference type="GO" id="GO:0007200">
    <property type="term" value="P:phospholipase C-activating G protein-coupled receptor signaling pathway"/>
    <property type="evidence" value="ECO:0007669"/>
    <property type="project" value="InterPro"/>
</dbReference>
<feature type="transmembrane region" description="Helical" evidence="13">
    <location>
        <begin position="198"/>
        <end position="225"/>
    </location>
</feature>
<feature type="domain" description="G-protein coupled receptors family 1 profile" evidence="14">
    <location>
        <begin position="53"/>
        <end position="309"/>
    </location>
</feature>
<keyword evidence="9 11" id="KW-0675">Receptor</keyword>
<feature type="transmembrane region" description="Helical" evidence="13">
    <location>
        <begin position="246"/>
        <end position="266"/>
    </location>
</feature>
<dbReference type="GO" id="GO:0031686">
    <property type="term" value="F:A1 adenosine receptor binding"/>
    <property type="evidence" value="ECO:0007669"/>
    <property type="project" value="TreeGrafter"/>
</dbReference>
<evidence type="ECO:0000256" key="10">
    <source>
        <dbReference type="ARBA" id="ARBA00023224"/>
    </source>
</evidence>
<evidence type="ECO:0000256" key="8">
    <source>
        <dbReference type="ARBA" id="ARBA00023157"/>
    </source>
</evidence>
<evidence type="ECO:0000256" key="2">
    <source>
        <dbReference type="ARBA" id="ARBA00021855"/>
    </source>
</evidence>
<organism evidence="15 16">
    <name type="scientific">Ursus maritimus</name>
    <name type="common">Polar bear</name>
    <name type="synonym">Thalarctos maritimus</name>
    <dbReference type="NCBI Taxonomy" id="29073"/>
    <lineage>
        <taxon>Eukaryota</taxon>
        <taxon>Metazoa</taxon>
        <taxon>Chordata</taxon>
        <taxon>Craniata</taxon>
        <taxon>Vertebrata</taxon>
        <taxon>Euteleostomi</taxon>
        <taxon>Mammalia</taxon>
        <taxon>Eutheria</taxon>
        <taxon>Laurasiatheria</taxon>
        <taxon>Carnivora</taxon>
        <taxon>Caniformia</taxon>
        <taxon>Ursidae</taxon>
        <taxon>Ursus</taxon>
    </lineage>
</organism>
<dbReference type="KEGG" id="umr:103678112"/>
<dbReference type="GeneID" id="103678112"/>
<dbReference type="AlphaFoldDB" id="A0A384DF45"/>
<dbReference type="PANTHER" id="PTHR24231:SF17">
    <property type="entry name" value="P2Y PURINOCEPTOR 2"/>
    <property type="match status" value="1"/>
</dbReference>
<reference evidence="16" key="1">
    <citation type="submission" date="2025-08" db="UniProtKB">
        <authorList>
            <consortium name="RefSeq"/>
        </authorList>
    </citation>
    <scope>IDENTIFICATION</scope>
    <source>
        <tissue evidence="16">Whole blood</tissue>
    </source>
</reference>
<evidence type="ECO:0000256" key="11">
    <source>
        <dbReference type="RuleBase" id="RU000688"/>
    </source>
</evidence>
<dbReference type="PRINTS" id="PR00237">
    <property type="entry name" value="GPCRRHODOPSN"/>
</dbReference>
<evidence type="ECO:0000256" key="9">
    <source>
        <dbReference type="ARBA" id="ARBA00023170"/>
    </source>
</evidence>
<evidence type="ECO:0000313" key="16">
    <source>
        <dbReference type="RefSeq" id="XP_008705642.2"/>
    </source>
</evidence>
<keyword evidence="5 13" id="KW-1133">Transmembrane helix</keyword>
<dbReference type="GO" id="GO:0045028">
    <property type="term" value="F:G protein-coupled purinergic nucleotide receptor activity"/>
    <property type="evidence" value="ECO:0007669"/>
    <property type="project" value="InterPro"/>
</dbReference>
<dbReference type="Pfam" id="PF00001">
    <property type="entry name" value="7tm_1"/>
    <property type="match status" value="1"/>
</dbReference>
<evidence type="ECO:0000256" key="6">
    <source>
        <dbReference type="ARBA" id="ARBA00023040"/>
    </source>
</evidence>